<accession>A0A317KUG4</accession>
<dbReference type="Gene3D" id="2.160.10.10">
    <property type="entry name" value="Hexapeptide repeat proteins"/>
    <property type="match status" value="1"/>
</dbReference>
<keyword evidence="2" id="KW-0808">Transferase</keyword>
<protein>
    <submittedName>
        <fullName evidence="2">Glycosyl transferase family 1</fullName>
    </submittedName>
</protein>
<dbReference type="InterPro" id="IPR050179">
    <property type="entry name" value="Trans_hexapeptide_repeat"/>
</dbReference>
<dbReference type="InterPro" id="IPR056818">
    <property type="entry name" value="GlmU/GlgC-like_hexapep"/>
</dbReference>
<dbReference type="CDD" id="cd03349">
    <property type="entry name" value="LbH_XAT"/>
    <property type="match status" value="1"/>
</dbReference>
<dbReference type="EMBL" id="QGTD01000018">
    <property type="protein sequence ID" value="PWU67172.1"/>
    <property type="molecule type" value="Genomic_DNA"/>
</dbReference>
<dbReference type="InterPro" id="IPR001451">
    <property type="entry name" value="Hexapep"/>
</dbReference>
<dbReference type="Pfam" id="PF14602">
    <property type="entry name" value="Hexapep_2"/>
    <property type="match status" value="1"/>
</dbReference>
<proteinExistence type="predicted"/>
<dbReference type="InterPro" id="IPR011004">
    <property type="entry name" value="Trimer_LpxA-like_sf"/>
</dbReference>
<feature type="domain" description="Glucose-1-phosphate adenylyltransferase/Bifunctional protein GlmU-like C-terminal hexapeptide" evidence="1">
    <location>
        <begin position="46"/>
        <end position="99"/>
    </location>
</feature>
<dbReference type="PANTHER" id="PTHR43300:SF11">
    <property type="entry name" value="ACETYLTRANSFERASE RV3034C-RELATED"/>
    <property type="match status" value="1"/>
</dbReference>
<sequence>MFLRKLYELFCPIQIMLIEKFGAKRVRIVNFKYLFAKVIKKIQLPAIKDSNIDTTSRVCSASQIVNSKLGKYSYIGNYCRLNSVVVGKFCSIADGCVIGGASHPMEWVSTSPVFHNGKNILRKNFSTHSFQTNKETIIENDVWIGSNCLIKSGVKIQNGAVVGMGSIVTKDIGPYEIWAGNPAKLIRKRFDDEKIKHLLQINWWDWEEEMLTKNAKYFNNVNKLLKVKEELK</sequence>
<evidence type="ECO:0000259" key="1">
    <source>
        <dbReference type="Pfam" id="PF24894"/>
    </source>
</evidence>
<dbReference type="Proteomes" id="UP000245624">
    <property type="component" value="Unassembled WGS sequence"/>
</dbReference>
<dbReference type="Pfam" id="PF24894">
    <property type="entry name" value="Hexapep_GlmU"/>
    <property type="match status" value="1"/>
</dbReference>
<dbReference type="OrthoDB" id="9801697at2"/>
<reference evidence="2 3" key="1">
    <citation type="submission" date="2018-05" db="EMBL/GenBank/DDBJ databases">
        <title>Genomic analysis of Gracilibacillus dipsosauri DD1 reveals novel features of a salt-tolerant amylase.</title>
        <authorList>
            <person name="Deutch C.E."/>
            <person name="Yang S."/>
        </authorList>
    </citation>
    <scope>NUCLEOTIDE SEQUENCE [LARGE SCALE GENOMIC DNA]</scope>
    <source>
        <strain evidence="2 3">DD1</strain>
    </source>
</reference>
<organism evidence="2 3">
    <name type="scientific">Gracilibacillus dipsosauri</name>
    <dbReference type="NCBI Taxonomy" id="178340"/>
    <lineage>
        <taxon>Bacteria</taxon>
        <taxon>Bacillati</taxon>
        <taxon>Bacillota</taxon>
        <taxon>Bacilli</taxon>
        <taxon>Bacillales</taxon>
        <taxon>Bacillaceae</taxon>
        <taxon>Gracilibacillus</taxon>
    </lineage>
</organism>
<dbReference type="GO" id="GO:0016740">
    <property type="term" value="F:transferase activity"/>
    <property type="evidence" value="ECO:0007669"/>
    <property type="project" value="UniProtKB-KW"/>
</dbReference>
<evidence type="ECO:0000313" key="2">
    <source>
        <dbReference type="EMBL" id="PWU67172.1"/>
    </source>
</evidence>
<dbReference type="SUPFAM" id="SSF51161">
    <property type="entry name" value="Trimeric LpxA-like enzymes"/>
    <property type="match status" value="1"/>
</dbReference>
<keyword evidence="3" id="KW-1185">Reference proteome</keyword>
<dbReference type="PANTHER" id="PTHR43300">
    <property type="entry name" value="ACETYLTRANSFERASE"/>
    <property type="match status" value="1"/>
</dbReference>
<evidence type="ECO:0000313" key="3">
    <source>
        <dbReference type="Proteomes" id="UP000245624"/>
    </source>
</evidence>
<dbReference type="AlphaFoldDB" id="A0A317KUG4"/>
<gene>
    <name evidence="2" type="ORF">DLJ74_16485</name>
</gene>
<name>A0A317KUG4_9BACI</name>
<comment type="caution">
    <text evidence="2">The sequence shown here is derived from an EMBL/GenBank/DDBJ whole genome shotgun (WGS) entry which is preliminary data.</text>
</comment>